<evidence type="ECO:0000256" key="1">
    <source>
        <dbReference type="ARBA" id="ARBA00001916"/>
    </source>
</evidence>
<dbReference type="GO" id="GO:0005737">
    <property type="term" value="C:cytoplasm"/>
    <property type="evidence" value="ECO:0007669"/>
    <property type="project" value="TreeGrafter"/>
</dbReference>
<dbReference type="GO" id="GO:0004418">
    <property type="term" value="F:hydroxymethylbilane synthase activity"/>
    <property type="evidence" value="ECO:0007669"/>
    <property type="project" value="UniProtKB-EC"/>
</dbReference>
<evidence type="ECO:0000256" key="3">
    <source>
        <dbReference type="ARBA" id="ARBA00004735"/>
    </source>
</evidence>
<dbReference type="Proteomes" id="UP000003586">
    <property type="component" value="Chromosome"/>
</dbReference>
<evidence type="ECO:0000313" key="15">
    <source>
        <dbReference type="EMBL" id="AHF16000.1"/>
    </source>
</evidence>
<evidence type="ECO:0000256" key="12">
    <source>
        <dbReference type="ARBA" id="ARBA00048169"/>
    </source>
</evidence>
<evidence type="ECO:0000256" key="10">
    <source>
        <dbReference type="ARBA" id="ARBA00030685"/>
    </source>
</evidence>
<dbReference type="GO" id="GO:0006783">
    <property type="term" value="P:heme biosynthetic process"/>
    <property type="evidence" value="ECO:0007669"/>
    <property type="project" value="TreeGrafter"/>
</dbReference>
<keyword evidence="9" id="KW-0627">Porphyrin biosynthesis</keyword>
<evidence type="ECO:0000256" key="8">
    <source>
        <dbReference type="ARBA" id="ARBA00022679"/>
    </source>
</evidence>
<gene>
    <name evidence="15" type="ORF">NIASO_14225</name>
</gene>
<comment type="pathway">
    <text evidence="3">Porphyrin-containing compound metabolism; protoporphyrin-IX biosynthesis; coproporphyrinogen-III from 5-aminolevulinate: step 2/4.</text>
</comment>
<dbReference type="Pfam" id="PF01379">
    <property type="entry name" value="Porphobil_deam"/>
    <property type="match status" value="1"/>
</dbReference>
<sequence>MIRIGTRESQLALWQATQVKNLLENFGVPASLTPIRSDGDVDLVTPLYAMGVQGVFTRALDIALLNNQIDIAVHSMKDVPVQLPEGIVEAAVLERASYKDILVLNENWKASGADYSLEDLKHLIAGDEKSEISSDSYRDQKSEISNLIIATSSVRRKAQWLNRFPNHTIENIRGNVNTRLRKLSESNWFGAIFAAAGLERIGLRPANSIDLDWMLPAPAQGAIMVTARKGDGSVLRACNRINHLQTAFCVKTEREFLSELMGGCSTPISALAAFENDQLRFRGSVVSPDGTEKIEVNEWYRLDETRTPGTQAAQSILEKGAKAVLSKMNDGR</sequence>
<dbReference type="HOGENOM" id="CLU_019704_1_0_10"/>
<reference evidence="15 16" key="1">
    <citation type="submission" date="2013-12" db="EMBL/GenBank/DDBJ databases">
        <authorList>
            <consortium name="DOE Joint Genome Institute"/>
            <person name="Eisen J."/>
            <person name="Huntemann M."/>
            <person name="Han J."/>
            <person name="Chen A."/>
            <person name="Kyrpides N."/>
            <person name="Mavromatis K."/>
            <person name="Markowitz V."/>
            <person name="Palaniappan K."/>
            <person name="Ivanova N."/>
            <person name="Schaumberg A."/>
            <person name="Pati A."/>
            <person name="Liolios K."/>
            <person name="Nordberg H.P."/>
            <person name="Cantor M.N."/>
            <person name="Hua S.X."/>
            <person name="Woyke T."/>
        </authorList>
    </citation>
    <scope>NUCLEOTIDE SEQUENCE [LARGE SCALE GENOMIC DNA]</scope>
    <source>
        <strain evidence="16">DSM 19437</strain>
    </source>
</reference>
<evidence type="ECO:0000313" key="16">
    <source>
        <dbReference type="Proteomes" id="UP000003586"/>
    </source>
</evidence>
<dbReference type="SUPFAM" id="SSF53850">
    <property type="entry name" value="Periplasmic binding protein-like II"/>
    <property type="match status" value="1"/>
</dbReference>
<name>W0EYV5_9BACT</name>
<evidence type="ECO:0000256" key="9">
    <source>
        <dbReference type="ARBA" id="ARBA00023244"/>
    </source>
</evidence>
<dbReference type="EMBL" id="CP007035">
    <property type="protein sequence ID" value="AHF16000.1"/>
    <property type="molecule type" value="Genomic_DNA"/>
</dbReference>
<comment type="similarity">
    <text evidence="4">Belongs to the HMBS family.</text>
</comment>
<accession>W0EYV5</accession>
<dbReference type="Gene3D" id="3.40.190.10">
    <property type="entry name" value="Periplasmic binding protein-like II"/>
    <property type="match status" value="2"/>
</dbReference>
<dbReference type="STRING" id="929713.NIASO_14225"/>
<dbReference type="PROSITE" id="PS00533">
    <property type="entry name" value="PORPHOBILINOGEN_DEAM"/>
    <property type="match status" value="1"/>
</dbReference>
<dbReference type="PRINTS" id="PR00151">
    <property type="entry name" value="PORPHBDMNASE"/>
</dbReference>
<dbReference type="PIRSF" id="PIRSF001438">
    <property type="entry name" value="4pyrrol_synth_OHMeBilane_synth"/>
    <property type="match status" value="1"/>
</dbReference>
<dbReference type="EC" id="2.5.1.61" evidence="6"/>
<protein>
    <recommendedName>
        <fullName evidence="7">Porphobilinogen deaminase</fullName>
        <ecNumber evidence="6">2.5.1.61</ecNumber>
    </recommendedName>
    <alternativeName>
        <fullName evidence="11">Hydroxymethylbilane synthase</fullName>
    </alternativeName>
    <alternativeName>
        <fullName evidence="10">Pre-uroporphyrinogen synthase</fullName>
    </alternativeName>
</protein>
<evidence type="ECO:0000256" key="2">
    <source>
        <dbReference type="ARBA" id="ARBA00002869"/>
    </source>
</evidence>
<dbReference type="eggNOG" id="COG0181">
    <property type="taxonomic scope" value="Bacteria"/>
</dbReference>
<dbReference type="AlphaFoldDB" id="W0EYV5"/>
<dbReference type="InterPro" id="IPR022419">
    <property type="entry name" value="Porphobilin_deaminase_cofac_BS"/>
</dbReference>
<dbReference type="RefSeq" id="WP_008586532.1">
    <property type="nucleotide sequence ID" value="NZ_CP007035.1"/>
</dbReference>
<dbReference type="OrthoDB" id="9810298at2"/>
<organism evidence="15 16">
    <name type="scientific">Niabella soli DSM 19437</name>
    <dbReference type="NCBI Taxonomy" id="929713"/>
    <lineage>
        <taxon>Bacteria</taxon>
        <taxon>Pseudomonadati</taxon>
        <taxon>Bacteroidota</taxon>
        <taxon>Chitinophagia</taxon>
        <taxon>Chitinophagales</taxon>
        <taxon>Chitinophagaceae</taxon>
        <taxon>Niabella</taxon>
    </lineage>
</organism>
<dbReference type="PANTHER" id="PTHR11557:SF0">
    <property type="entry name" value="PORPHOBILINOGEN DEAMINASE"/>
    <property type="match status" value="1"/>
</dbReference>
<evidence type="ECO:0000259" key="13">
    <source>
        <dbReference type="Pfam" id="PF01379"/>
    </source>
</evidence>
<dbReference type="CDD" id="cd13647">
    <property type="entry name" value="PBP2_PBGD_2"/>
    <property type="match status" value="1"/>
</dbReference>
<dbReference type="SUPFAM" id="SSF54782">
    <property type="entry name" value="Porphobilinogen deaminase (hydroxymethylbilane synthase), C-terminal domain"/>
    <property type="match status" value="1"/>
</dbReference>
<comment type="cofactor">
    <cofactor evidence="1">
        <name>dipyrromethane</name>
        <dbReference type="ChEBI" id="CHEBI:60342"/>
    </cofactor>
</comment>
<feature type="domain" description="Porphobilinogen deaminase N-terminal" evidence="13">
    <location>
        <begin position="2"/>
        <end position="234"/>
    </location>
</feature>
<dbReference type="InterPro" id="IPR036803">
    <property type="entry name" value="Porphobilinogen_deaminase_C_sf"/>
</dbReference>
<dbReference type="KEGG" id="nso:NIASO_14225"/>
<evidence type="ECO:0000256" key="6">
    <source>
        <dbReference type="ARBA" id="ARBA00012655"/>
    </source>
</evidence>
<evidence type="ECO:0000259" key="14">
    <source>
        <dbReference type="Pfam" id="PF03900"/>
    </source>
</evidence>
<dbReference type="PANTHER" id="PTHR11557">
    <property type="entry name" value="PORPHOBILINOGEN DEAMINASE"/>
    <property type="match status" value="1"/>
</dbReference>
<evidence type="ECO:0000256" key="7">
    <source>
        <dbReference type="ARBA" id="ARBA00016519"/>
    </source>
</evidence>
<dbReference type="InterPro" id="IPR000860">
    <property type="entry name" value="HemC"/>
</dbReference>
<evidence type="ECO:0000256" key="11">
    <source>
        <dbReference type="ARBA" id="ARBA00033064"/>
    </source>
</evidence>
<dbReference type="InterPro" id="IPR022418">
    <property type="entry name" value="Porphobilinogen_deaminase_C"/>
</dbReference>
<evidence type="ECO:0000256" key="5">
    <source>
        <dbReference type="ARBA" id="ARBA00011245"/>
    </source>
</evidence>
<comment type="subunit">
    <text evidence="5">Monomer.</text>
</comment>
<comment type="function">
    <text evidence="2">Tetrapolymerization of the monopyrrole PBG into the hydroxymethylbilane pre-uroporphyrinogen in several discrete steps.</text>
</comment>
<dbReference type="Gene3D" id="3.30.160.40">
    <property type="entry name" value="Porphobilinogen deaminase, C-terminal domain"/>
    <property type="match status" value="1"/>
</dbReference>
<proteinExistence type="inferred from homology"/>
<keyword evidence="16" id="KW-1185">Reference proteome</keyword>
<keyword evidence="8" id="KW-0808">Transferase</keyword>
<dbReference type="Pfam" id="PF03900">
    <property type="entry name" value="Porphobil_deamC"/>
    <property type="match status" value="1"/>
</dbReference>
<dbReference type="InterPro" id="IPR022417">
    <property type="entry name" value="Porphobilin_deaminase_N"/>
</dbReference>
<evidence type="ECO:0000256" key="4">
    <source>
        <dbReference type="ARBA" id="ARBA00005638"/>
    </source>
</evidence>
<comment type="catalytic activity">
    <reaction evidence="12">
        <text>4 porphobilinogen + H2O = hydroxymethylbilane + 4 NH4(+)</text>
        <dbReference type="Rhea" id="RHEA:13185"/>
        <dbReference type="ChEBI" id="CHEBI:15377"/>
        <dbReference type="ChEBI" id="CHEBI:28938"/>
        <dbReference type="ChEBI" id="CHEBI:57845"/>
        <dbReference type="ChEBI" id="CHEBI:58126"/>
        <dbReference type="EC" id="2.5.1.61"/>
    </reaction>
</comment>
<feature type="domain" description="Porphobilinogen deaminase C-terminal" evidence="14">
    <location>
        <begin position="248"/>
        <end position="317"/>
    </location>
</feature>